<evidence type="ECO:0000256" key="1">
    <source>
        <dbReference type="SAM" id="MobiDB-lite"/>
    </source>
</evidence>
<accession>A0A1E4TUS0</accession>
<reference evidence="3" key="1">
    <citation type="submission" date="2016-05" db="EMBL/GenBank/DDBJ databases">
        <title>Comparative genomics of biotechnologically important yeasts.</title>
        <authorList>
            <consortium name="DOE Joint Genome Institute"/>
            <person name="Riley R."/>
            <person name="Haridas S."/>
            <person name="Wolfe K.H."/>
            <person name="Lopes M.R."/>
            <person name="Hittinger C.T."/>
            <person name="Goker M."/>
            <person name="Salamov A."/>
            <person name="Wisecaver J."/>
            <person name="Long T.M."/>
            <person name="Aerts A.L."/>
            <person name="Barry K."/>
            <person name="Choi C."/>
            <person name="Clum A."/>
            <person name="Coughlan A.Y."/>
            <person name="Deshpande S."/>
            <person name="Douglass A.P."/>
            <person name="Hanson S.J."/>
            <person name="Klenk H.-P."/>
            <person name="Labutti K."/>
            <person name="Lapidus A."/>
            <person name="Lindquist E."/>
            <person name="Lipzen A."/>
            <person name="Meier-Kolthoff J.P."/>
            <person name="Ohm R.A."/>
            <person name="Otillar R.P."/>
            <person name="Pangilinan J."/>
            <person name="Peng Y."/>
            <person name="Rokas A."/>
            <person name="Rosa C.A."/>
            <person name="Scheuner C."/>
            <person name="Sibirny A.A."/>
            <person name="Slot J.C."/>
            <person name="Stielow J.B."/>
            <person name="Sun H."/>
            <person name="Kurtzman C.P."/>
            <person name="Blackwell M."/>
            <person name="Grigoriev I.V."/>
            <person name="Jeffries T.W."/>
        </authorList>
    </citation>
    <scope>NUCLEOTIDE SEQUENCE [LARGE SCALE GENOMIC DNA]</scope>
    <source>
        <strain evidence="3">NRRL Y-2460</strain>
    </source>
</reference>
<proteinExistence type="predicted"/>
<feature type="compositionally biased region" description="Low complexity" evidence="1">
    <location>
        <begin position="242"/>
        <end position="257"/>
    </location>
</feature>
<dbReference type="EMBL" id="KV454014">
    <property type="protein sequence ID" value="ODV95476.1"/>
    <property type="molecule type" value="Genomic_DNA"/>
</dbReference>
<dbReference type="AlphaFoldDB" id="A0A1E4TUS0"/>
<sequence>MSESVVKRDYNKIYEIQLSRFNAKFTNYNKLYAEEQQSRKLINFLYLRNNAILSLIDKISDLLGDYPNYDHLKNDGELQKINKIINNNPNLTQKLAPLINLIQIEKDQLKTGEENIINEKYESYLKLLSTSSPSFPLSWKFDEPVYRSPSEVGDVINSKARRSSLDNASSLTGANRNGTNLVVTNGSNDSIVLKQTDFLKETDPCSKLSWLKRNHPKIFSEESLSFSDIIDNNTTIADSDDNNFPSNSSFTNNINSSGKRRRGNSIVDDNDGKSITKRKKST</sequence>
<evidence type="ECO:0000313" key="2">
    <source>
        <dbReference type="EMBL" id="ODV95476.1"/>
    </source>
</evidence>
<protein>
    <submittedName>
        <fullName evidence="2">Uncharacterized protein</fullName>
    </submittedName>
</protein>
<evidence type="ECO:0000313" key="3">
    <source>
        <dbReference type="Proteomes" id="UP000094236"/>
    </source>
</evidence>
<feature type="region of interest" description="Disordered" evidence="1">
    <location>
        <begin position="236"/>
        <end position="282"/>
    </location>
</feature>
<organism evidence="2 3">
    <name type="scientific">Pachysolen tannophilus NRRL Y-2460</name>
    <dbReference type="NCBI Taxonomy" id="669874"/>
    <lineage>
        <taxon>Eukaryota</taxon>
        <taxon>Fungi</taxon>
        <taxon>Dikarya</taxon>
        <taxon>Ascomycota</taxon>
        <taxon>Saccharomycotina</taxon>
        <taxon>Pichiomycetes</taxon>
        <taxon>Pachysolenaceae</taxon>
        <taxon>Pachysolen</taxon>
    </lineage>
</organism>
<keyword evidence="3" id="KW-1185">Reference proteome</keyword>
<name>A0A1E4TUS0_PACTA</name>
<gene>
    <name evidence="2" type="ORF">PACTADRAFT_50192</name>
</gene>
<dbReference type="Proteomes" id="UP000094236">
    <property type="component" value="Unassembled WGS sequence"/>
</dbReference>